<dbReference type="PANTHER" id="PTHR31050">
    <property type="entry name" value="OS08G0413200 PROTEIN"/>
    <property type="match status" value="1"/>
</dbReference>
<dbReference type="Pfam" id="PF06880">
    <property type="entry name" value="DUF1262"/>
    <property type="match status" value="1"/>
</dbReference>
<accession>A0A443NXV5</accession>
<keyword evidence="2" id="KW-1185">Reference proteome</keyword>
<dbReference type="OrthoDB" id="1898393at2759"/>
<dbReference type="AlphaFoldDB" id="A0A443NXV5"/>
<reference evidence="1 2" key="1">
    <citation type="journal article" date="2019" name="Nat. Plants">
        <title>Stout camphor tree genome fills gaps in understanding of flowering plant genome evolution.</title>
        <authorList>
            <person name="Chaw S.M."/>
            <person name="Liu Y.C."/>
            <person name="Wu Y.W."/>
            <person name="Wang H.Y."/>
            <person name="Lin C.I."/>
            <person name="Wu C.S."/>
            <person name="Ke H.M."/>
            <person name="Chang L.Y."/>
            <person name="Hsu C.Y."/>
            <person name="Yang H.T."/>
            <person name="Sudianto E."/>
            <person name="Hsu M.H."/>
            <person name="Wu K.P."/>
            <person name="Wang L.N."/>
            <person name="Leebens-Mack J.H."/>
            <person name="Tsai I.J."/>
        </authorList>
    </citation>
    <scope>NUCLEOTIDE SEQUENCE [LARGE SCALE GENOMIC DNA]</scope>
    <source>
        <strain evidence="2">cv. Chaw 1501</strain>
        <tissue evidence="1">Young leaves</tissue>
    </source>
</reference>
<evidence type="ECO:0000313" key="2">
    <source>
        <dbReference type="Proteomes" id="UP000283530"/>
    </source>
</evidence>
<dbReference type="EMBL" id="QPKB01000004">
    <property type="protein sequence ID" value="RWR83339.1"/>
    <property type="molecule type" value="Genomic_DNA"/>
</dbReference>
<protein>
    <submittedName>
        <fullName evidence="1">Uncharacterized protein</fullName>
    </submittedName>
</protein>
<sequence>MYVTRPLSLYRKSPEAAFEPPPEGPNSGYLVIFDEESEAEAVCCMGSCKDNRIRDFPFPQNKILAVRHVQHHGKSTTVHHNKAFFIPVLDQPLSSSQYYVVSADGKNKGHTCTCSREEDMTTCCFCNCITDVKPRPFNHRDIYQQVQITRRPCNNFTSQSIAPDGFPPSFLRIRGWELYASTPRNYQISEAHGLDQSLRAHHPKFDFPINSKRSIATVVGKWYCPFMFIKEMSSLQEQMKKSMFYEMYLEQFWEEIYAHENLGNEGNAVVVKACVPKEAITLSGEGTVGEGTLVENGMMWFRPVDHGRKDIEVGLSLAIVERMRWEAARGGWDGGEEREVTVERVEEFRGGSGWRKFGCYVLVERFVLKRIDGRSFGCYVLVERFVLKRIDGSLVMCYDFKHTHKVITKWE</sequence>
<organism evidence="1 2">
    <name type="scientific">Cinnamomum micranthum f. kanehirae</name>
    <dbReference type="NCBI Taxonomy" id="337451"/>
    <lineage>
        <taxon>Eukaryota</taxon>
        <taxon>Viridiplantae</taxon>
        <taxon>Streptophyta</taxon>
        <taxon>Embryophyta</taxon>
        <taxon>Tracheophyta</taxon>
        <taxon>Spermatophyta</taxon>
        <taxon>Magnoliopsida</taxon>
        <taxon>Magnoliidae</taxon>
        <taxon>Laurales</taxon>
        <taxon>Lauraceae</taxon>
        <taxon>Cinnamomum</taxon>
    </lineage>
</organism>
<proteinExistence type="predicted"/>
<name>A0A443NXV5_9MAGN</name>
<dbReference type="PANTHER" id="PTHR31050:SF3">
    <property type="entry name" value="OS08G0412800 PROTEIN"/>
    <property type="match status" value="1"/>
</dbReference>
<evidence type="ECO:0000313" key="1">
    <source>
        <dbReference type="EMBL" id="RWR83339.1"/>
    </source>
</evidence>
<comment type="caution">
    <text evidence="1">The sequence shown here is derived from an EMBL/GenBank/DDBJ whole genome shotgun (WGS) entry which is preliminary data.</text>
</comment>
<dbReference type="Proteomes" id="UP000283530">
    <property type="component" value="Unassembled WGS sequence"/>
</dbReference>
<gene>
    <name evidence="1" type="ORF">CKAN_01209200</name>
</gene>
<dbReference type="InterPro" id="IPR010683">
    <property type="entry name" value="DUF1262"/>
</dbReference>